<proteinExistence type="predicted"/>
<keyword evidence="2" id="KW-1185">Reference proteome</keyword>
<sequence length="161" mass="17994">VLEVQVGVRNPNLARRSINGHRQLHHHQGRHLAFDLEPVWDRLLFAGNMFLSSGRDYLSGRGPSQPNSNAGISLSAVTRVADNLWLGGEVLYQRAYEGSTLGRFQGDALHIGPVLYAPIEKGWVTLSWTTQIVGREIGGVGPLNLRDFERHQFLVVMGRRF</sequence>
<accession>A0A2T4YX72</accession>
<name>A0A2T4YX72_9HYPH</name>
<dbReference type="Proteomes" id="UP000241808">
    <property type="component" value="Unassembled WGS sequence"/>
</dbReference>
<organism evidence="1 2">
    <name type="scientific">Phreatobacter oligotrophus</name>
    <dbReference type="NCBI Taxonomy" id="1122261"/>
    <lineage>
        <taxon>Bacteria</taxon>
        <taxon>Pseudomonadati</taxon>
        <taxon>Pseudomonadota</taxon>
        <taxon>Alphaproteobacteria</taxon>
        <taxon>Hyphomicrobiales</taxon>
        <taxon>Phreatobacteraceae</taxon>
        <taxon>Phreatobacter</taxon>
    </lineage>
</organism>
<feature type="non-terminal residue" evidence="1">
    <location>
        <position position="1"/>
    </location>
</feature>
<gene>
    <name evidence="1" type="ORF">C8P69_11632</name>
</gene>
<dbReference type="AlphaFoldDB" id="A0A2T4YX72"/>
<reference evidence="1 2" key="1">
    <citation type="submission" date="2018-04" db="EMBL/GenBank/DDBJ databases">
        <title>Genomic Encyclopedia of Archaeal and Bacterial Type Strains, Phase II (KMG-II): from individual species to whole genera.</title>
        <authorList>
            <person name="Goeker M."/>
        </authorList>
    </citation>
    <scope>NUCLEOTIDE SEQUENCE [LARGE SCALE GENOMIC DNA]</scope>
    <source>
        <strain evidence="1 2">DSM 25521</strain>
    </source>
</reference>
<protein>
    <submittedName>
        <fullName evidence="1">Uncharacterized protein</fullName>
    </submittedName>
</protein>
<comment type="caution">
    <text evidence="1">The sequence shown here is derived from an EMBL/GenBank/DDBJ whole genome shotgun (WGS) entry which is preliminary data.</text>
</comment>
<evidence type="ECO:0000313" key="1">
    <source>
        <dbReference type="EMBL" id="PTM49918.1"/>
    </source>
</evidence>
<dbReference type="EMBL" id="PZZL01000016">
    <property type="protein sequence ID" value="PTM49918.1"/>
    <property type="molecule type" value="Genomic_DNA"/>
</dbReference>
<evidence type="ECO:0000313" key="2">
    <source>
        <dbReference type="Proteomes" id="UP000241808"/>
    </source>
</evidence>